<evidence type="ECO:0000313" key="2">
    <source>
        <dbReference type="EMBL" id="QNB46972.1"/>
    </source>
</evidence>
<keyword evidence="3" id="KW-1185">Reference proteome</keyword>
<gene>
    <name evidence="2" type="ORF">BR63_12050</name>
</gene>
<accession>A0A7G6E4G8</accession>
<dbReference type="PANTHER" id="PTHR30383">
    <property type="entry name" value="THIOESTERASE 1/PROTEASE 1/LYSOPHOSPHOLIPASE L1"/>
    <property type="match status" value="1"/>
</dbReference>
<organism evidence="2 3">
    <name type="scientific">Thermanaerosceptrum fracticalcis</name>
    <dbReference type="NCBI Taxonomy" id="1712410"/>
    <lineage>
        <taxon>Bacteria</taxon>
        <taxon>Bacillati</taxon>
        <taxon>Bacillota</taxon>
        <taxon>Clostridia</taxon>
        <taxon>Eubacteriales</taxon>
        <taxon>Peptococcaceae</taxon>
        <taxon>Thermanaerosceptrum</taxon>
    </lineage>
</organism>
<proteinExistence type="predicted"/>
<reference evidence="2 3" key="1">
    <citation type="journal article" date="2019" name="Front. Microbiol.">
        <title>Thermoanaerosceptrum fracticalcis gen. nov. sp. nov., a Novel Fumarate-Fermenting Microorganism From a Deep Fractured Carbonate Aquifer of the US Great Basin.</title>
        <authorList>
            <person name="Hamilton-Brehm S.D."/>
            <person name="Stewart L.E."/>
            <person name="Zavarin M."/>
            <person name="Caldwell M."/>
            <person name="Lawson P.A."/>
            <person name="Onstott T.C."/>
            <person name="Grzymski J."/>
            <person name="Neveux I."/>
            <person name="Lollar B.S."/>
            <person name="Russell C.E."/>
            <person name="Moser D.P."/>
        </authorList>
    </citation>
    <scope>NUCLEOTIDE SEQUENCE [LARGE SCALE GENOMIC DNA]</scope>
    <source>
        <strain evidence="2 3">DRI-13</strain>
    </source>
</reference>
<dbReference type="InterPro" id="IPR036514">
    <property type="entry name" value="SGNH_hydro_sf"/>
</dbReference>
<dbReference type="EMBL" id="CP045798">
    <property type="protein sequence ID" value="QNB46972.1"/>
    <property type="molecule type" value="Genomic_DNA"/>
</dbReference>
<dbReference type="InterPro" id="IPR051532">
    <property type="entry name" value="Ester_Hydrolysis_Enzymes"/>
</dbReference>
<sequence>MPTIVALGDSITYGYPFTPDVSWVERLRRETGWKVINSGVSGDTFDDMALRLETDVFTHKPDIVILMGGTNDVYVGLSQPRIQKSFKAIIDALEAENIKIIVGIPLPVDDATERPLQLWRSWLRQFCEDKGIAIIDFHQDFMDERGKMKEDLFLDGCHPRVKGYEIMGERVIKSLAELDLLIRKS</sequence>
<dbReference type="PANTHER" id="PTHR30383:SF5">
    <property type="entry name" value="SGNH HYDROLASE-TYPE ESTERASE DOMAIN-CONTAINING PROTEIN"/>
    <property type="match status" value="1"/>
</dbReference>
<dbReference type="RefSeq" id="WP_034420649.1">
    <property type="nucleotide sequence ID" value="NZ_CP045798.1"/>
</dbReference>
<evidence type="ECO:0000313" key="3">
    <source>
        <dbReference type="Proteomes" id="UP000515847"/>
    </source>
</evidence>
<dbReference type="KEGG" id="tfr:BR63_12050"/>
<dbReference type="GO" id="GO:0004622">
    <property type="term" value="F:phosphatidylcholine lysophospholipase activity"/>
    <property type="evidence" value="ECO:0007669"/>
    <property type="project" value="TreeGrafter"/>
</dbReference>
<dbReference type="Proteomes" id="UP000515847">
    <property type="component" value="Chromosome"/>
</dbReference>
<dbReference type="SUPFAM" id="SSF52266">
    <property type="entry name" value="SGNH hydrolase"/>
    <property type="match status" value="1"/>
</dbReference>
<feature type="domain" description="SGNH hydrolase-type esterase" evidence="1">
    <location>
        <begin position="6"/>
        <end position="166"/>
    </location>
</feature>
<protein>
    <submittedName>
        <fullName evidence="2">GDSL family lipase</fullName>
    </submittedName>
</protein>
<dbReference type="Pfam" id="PF13472">
    <property type="entry name" value="Lipase_GDSL_2"/>
    <property type="match status" value="1"/>
</dbReference>
<dbReference type="OrthoDB" id="9777593at2"/>
<name>A0A7G6E4G8_THEFR</name>
<dbReference type="InterPro" id="IPR013830">
    <property type="entry name" value="SGNH_hydro"/>
</dbReference>
<dbReference type="AlphaFoldDB" id="A0A7G6E4G8"/>
<evidence type="ECO:0000259" key="1">
    <source>
        <dbReference type="Pfam" id="PF13472"/>
    </source>
</evidence>
<dbReference type="Gene3D" id="3.40.50.1110">
    <property type="entry name" value="SGNH hydrolase"/>
    <property type="match status" value="1"/>
</dbReference>